<reference evidence="3 4" key="1">
    <citation type="submission" date="2023-07" db="EMBL/GenBank/DDBJ databases">
        <title>Genomic Encyclopedia of Type Strains, Phase IV (KMG-IV): sequencing the most valuable type-strain genomes for metagenomic binning, comparative biology and taxonomic classification.</title>
        <authorList>
            <person name="Goeker M."/>
        </authorList>
    </citation>
    <scope>NUCLEOTIDE SEQUENCE [LARGE SCALE GENOMIC DNA]</scope>
    <source>
        <strain evidence="3 4">DSM 23494</strain>
    </source>
</reference>
<dbReference type="RefSeq" id="WP_307476636.1">
    <property type="nucleotide sequence ID" value="NZ_JAUSUB010000015.1"/>
</dbReference>
<feature type="compositionally biased region" description="Basic and acidic residues" evidence="1">
    <location>
        <begin position="1"/>
        <end position="25"/>
    </location>
</feature>
<comment type="caution">
    <text evidence="3">The sequence shown here is derived from an EMBL/GenBank/DDBJ whole genome shotgun (WGS) entry which is preliminary data.</text>
</comment>
<evidence type="ECO:0000313" key="4">
    <source>
        <dbReference type="Proteomes" id="UP001238088"/>
    </source>
</evidence>
<accession>A0ABU0AJM8</accession>
<keyword evidence="4" id="KW-1185">Reference proteome</keyword>
<name>A0ABU0AJM8_9BACI</name>
<feature type="region of interest" description="Disordered" evidence="1">
    <location>
        <begin position="1"/>
        <end position="26"/>
    </location>
</feature>
<organism evidence="3 4">
    <name type="scientific">Cytobacillus purgationiresistens</name>
    <dbReference type="NCBI Taxonomy" id="863449"/>
    <lineage>
        <taxon>Bacteria</taxon>
        <taxon>Bacillati</taxon>
        <taxon>Bacillota</taxon>
        <taxon>Bacilli</taxon>
        <taxon>Bacillales</taxon>
        <taxon>Bacillaceae</taxon>
        <taxon>Cytobacillus</taxon>
    </lineage>
</organism>
<dbReference type="EMBL" id="JAUSUB010000015">
    <property type="protein sequence ID" value="MDQ0271468.1"/>
    <property type="molecule type" value="Genomic_DNA"/>
</dbReference>
<protein>
    <submittedName>
        <fullName evidence="3">Uncharacterized protein</fullName>
    </submittedName>
</protein>
<sequence>MSKSHEDWDELKSYAPPEEAKENGRHRLWKSIRNEGEGLKGNKTKNKWRGLITACSSILVCGGLLAVIMNNNLSGQNGGDEGNQPEIQPLDLSQFSWGLEGVYAKKEAEGLVIYKENEEVPVGNARLVSEEEKEEITQSGAMYVDKQLAEFPYPTEMYIEHVKMKDTVLRYHFFIPDHEDWIYFVFDYPKLEYAEIFNLISTLKIQDREPYIHNEPLYVNHGYGIFLYPTDLIPVTVEYDEAVYIWENPSQESFAHYVEKLEASGWSRVPGIGKEITFESSGEIVEISWNDDELVYKYQYTNQEDE</sequence>
<feature type="transmembrane region" description="Helical" evidence="2">
    <location>
        <begin position="50"/>
        <end position="69"/>
    </location>
</feature>
<evidence type="ECO:0000256" key="2">
    <source>
        <dbReference type="SAM" id="Phobius"/>
    </source>
</evidence>
<evidence type="ECO:0000256" key="1">
    <source>
        <dbReference type="SAM" id="MobiDB-lite"/>
    </source>
</evidence>
<dbReference type="Proteomes" id="UP001238088">
    <property type="component" value="Unassembled WGS sequence"/>
</dbReference>
<evidence type="ECO:0000313" key="3">
    <source>
        <dbReference type="EMBL" id="MDQ0271468.1"/>
    </source>
</evidence>
<keyword evidence="2" id="KW-0472">Membrane</keyword>
<gene>
    <name evidence="3" type="ORF">J2S17_003356</name>
</gene>
<keyword evidence="2" id="KW-1133">Transmembrane helix</keyword>
<proteinExistence type="predicted"/>
<keyword evidence="2" id="KW-0812">Transmembrane</keyword>